<gene>
    <name evidence="2" type="ORF">MEDL_10989</name>
</gene>
<evidence type="ECO:0000256" key="1">
    <source>
        <dbReference type="SAM" id="Coils"/>
    </source>
</evidence>
<dbReference type="AlphaFoldDB" id="A0A8S3QH58"/>
<dbReference type="OrthoDB" id="6051109at2759"/>
<comment type="caution">
    <text evidence="2">The sequence shown here is derived from an EMBL/GenBank/DDBJ whole genome shotgun (WGS) entry which is preliminary data.</text>
</comment>
<evidence type="ECO:0000313" key="2">
    <source>
        <dbReference type="EMBL" id="CAG2196043.1"/>
    </source>
</evidence>
<evidence type="ECO:0000313" key="3">
    <source>
        <dbReference type="Proteomes" id="UP000683360"/>
    </source>
</evidence>
<accession>A0A8S3QH58</accession>
<sequence>MKYKIACDHPDLTKSIRLIKSINTSEETTLSNMSTMKRVQFAVSDEMNHTAASIYGSEFCPNHPTYKVVSWCSTHEISICMVCFKLDHAKCKGVEPLEEAIKSTNSKAELKSLRQRVEETRNIFKRLVKDRNHNIDALENQKDVLKADVKTFKERIYQHLERLEYRLEKEIDLALDRHKHKLEDQIFEYNQRDGTLASLYNDLIHINEDSTENHTILFLKEANVVQRKEEEFLKGDVGSLKNINLQLKMDETVRKVVDVPTIANVKMVESYPTNPPDLQSLSKDDKQTESMLIKVEESVKEYNMDKFKFVFERDIDIKPTFSTNALVPEVTGGMILPDGRLFVVDKVNKRLLGYTAKGQLAKETFMEYEPYAMTYLDVNRFYLTVPSQQCIEIRDYGALQYSEKIDIKHHVSGISSYEDTIAVVCENFGIALLDQTGTMVNKIAMKGNKEGPLHLLGKTICYAESKKGTIHVLSVSGEIKFTTTVKGLGYVQGIAVLRDSSFLVSRSSPGNKVTWHFSPDGHQQALREEFESFKSPRSITYEKKLKKLFVANGVRTISIFREV</sequence>
<proteinExistence type="predicted"/>
<dbReference type="SUPFAM" id="SSF57845">
    <property type="entry name" value="B-box zinc-binding domain"/>
    <property type="match status" value="1"/>
</dbReference>
<name>A0A8S3QH58_MYTED</name>
<dbReference type="EMBL" id="CAJPWZ010000543">
    <property type="protein sequence ID" value="CAG2196043.1"/>
    <property type="molecule type" value="Genomic_DNA"/>
</dbReference>
<organism evidence="2 3">
    <name type="scientific">Mytilus edulis</name>
    <name type="common">Blue mussel</name>
    <dbReference type="NCBI Taxonomy" id="6550"/>
    <lineage>
        <taxon>Eukaryota</taxon>
        <taxon>Metazoa</taxon>
        <taxon>Spiralia</taxon>
        <taxon>Lophotrochozoa</taxon>
        <taxon>Mollusca</taxon>
        <taxon>Bivalvia</taxon>
        <taxon>Autobranchia</taxon>
        <taxon>Pteriomorphia</taxon>
        <taxon>Mytilida</taxon>
        <taxon>Mytiloidea</taxon>
        <taxon>Mytilidae</taxon>
        <taxon>Mytilinae</taxon>
        <taxon>Mytilus</taxon>
    </lineage>
</organism>
<dbReference type="PANTHER" id="PTHR25462:SF296">
    <property type="entry name" value="MEIOTIC P26, ISOFORM F"/>
    <property type="match status" value="1"/>
</dbReference>
<keyword evidence="1" id="KW-0175">Coiled coil</keyword>
<dbReference type="Proteomes" id="UP000683360">
    <property type="component" value="Unassembled WGS sequence"/>
</dbReference>
<dbReference type="Gene3D" id="3.30.160.60">
    <property type="entry name" value="Classic Zinc Finger"/>
    <property type="match status" value="1"/>
</dbReference>
<evidence type="ECO:0008006" key="4">
    <source>
        <dbReference type="Google" id="ProtNLM"/>
    </source>
</evidence>
<protein>
    <recommendedName>
        <fullName evidence="4">B box-type domain-containing protein</fullName>
    </recommendedName>
</protein>
<dbReference type="PANTHER" id="PTHR25462">
    <property type="entry name" value="BONUS, ISOFORM C-RELATED"/>
    <property type="match status" value="1"/>
</dbReference>
<dbReference type="CDD" id="cd19756">
    <property type="entry name" value="Bbox2"/>
    <property type="match status" value="1"/>
</dbReference>
<reference evidence="2" key="1">
    <citation type="submission" date="2021-03" db="EMBL/GenBank/DDBJ databases">
        <authorList>
            <person name="Bekaert M."/>
        </authorList>
    </citation>
    <scope>NUCLEOTIDE SEQUENCE</scope>
</reference>
<dbReference type="InterPro" id="IPR047153">
    <property type="entry name" value="TRIM45/56/19-like"/>
</dbReference>
<keyword evidence="3" id="KW-1185">Reference proteome</keyword>
<feature type="coiled-coil region" evidence="1">
    <location>
        <begin position="103"/>
        <end position="155"/>
    </location>
</feature>
<dbReference type="SUPFAM" id="SSF75011">
    <property type="entry name" value="3-carboxy-cis,cis-mucoante lactonizing enzyme"/>
    <property type="match status" value="1"/>
</dbReference>